<dbReference type="PROSITE" id="PS51371">
    <property type="entry name" value="CBS"/>
    <property type="match status" value="2"/>
</dbReference>
<dbReference type="SUPFAM" id="SSF54631">
    <property type="entry name" value="CBS-domain pair"/>
    <property type="match status" value="1"/>
</dbReference>
<dbReference type="Pfam" id="PF00571">
    <property type="entry name" value="CBS"/>
    <property type="match status" value="2"/>
</dbReference>
<dbReference type="Proteomes" id="UP001620597">
    <property type="component" value="Unassembled WGS sequence"/>
</dbReference>
<evidence type="ECO:0000313" key="5">
    <source>
        <dbReference type="Proteomes" id="UP001620597"/>
    </source>
</evidence>
<organism evidence="4 5">
    <name type="scientific">Oceanobacter antarcticus</name>
    <dbReference type="NCBI Taxonomy" id="3133425"/>
    <lineage>
        <taxon>Bacteria</taxon>
        <taxon>Pseudomonadati</taxon>
        <taxon>Pseudomonadota</taxon>
        <taxon>Gammaproteobacteria</taxon>
        <taxon>Oceanospirillales</taxon>
        <taxon>Oceanospirillaceae</taxon>
        <taxon>Oceanobacter</taxon>
    </lineage>
</organism>
<evidence type="ECO:0000256" key="1">
    <source>
        <dbReference type="ARBA" id="ARBA00023122"/>
    </source>
</evidence>
<dbReference type="EMBL" id="JBBKTX010000016">
    <property type="protein sequence ID" value="MFK4753371.1"/>
    <property type="molecule type" value="Genomic_DNA"/>
</dbReference>
<sequence length="142" mass="16095">MQLVKQLMTTHLHTHLPTDTLRDAEKTMAEHHIRHIPVVDEEGKLCGLMSQREFLTEAFRITDKFGAHHLQEYLSKTGISQCMQHEVVAVTPDTSLQQAGESLRANRRQGCVLVTDEHKVLVGMLTSQDFVKLAITLLQQNN</sequence>
<keyword evidence="5" id="KW-1185">Reference proteome</keyword>
<dbReference type="RefSeq" id="WP_416206418.1">
    <property type="nucleotide sequence ID" value="NZ_JBBKTX010000016.1"/>
</dbReference>
<gene>
    <name evidence="4" type="ORF">WG929_13225</name>
</gene>
<proteinExistence type="predicted"/>
<dbReference type="PANTHER" id="PTHR43080">
    <property type="entry name" value="CBS DOMAIN-CONTAINING PROTEIN CBSX3, MITOCHONDRIAL"/>
    <property type="match status" value="1"/>
</dbReference>
<dbReference type="SMART" id="SM00116">
    <property type="entry name" value="CBS"/>
    <property type="match status" value="2"/>
</dbReference>
<dbReference type="InterPro" id="IPR046342">
    <property type="entry name" value="CBS_dom_sf"/>
</dbReference>
<comment type="caution">
    <text evidence="4">The sequence shown here is derived from an EMBL/GenBank/DDBJ whole genome shotgun (WGS) entry which is preliminary data.</text>
</comment>
<keyword evidence="1 2" id="KW-0129">CBS domain</keyword>
<evidence type="ECO:0000256" key="2">
    <source>
        <dbReference type="PROSITE-ProRule" id="PRU00703"/>
    </source>
</evidence>
<dbReference type="InterPro" id="IPR051257">
    <property type="entry name" value="Diverse_CBS-Domain"/>
</dbReference>
<reference evidence="4 5" key="1">
    <citation type="submission" date="2024-03" db="EMBL/GenBank/DDBJ databases">
        <title>High-quality draft genome sequence of Oceanobacter sp. wDCs-4.</title>
        <authorList>
            <person name="Dong C."/>
        </authorList>
    </citation>
    <scope>NUCLEOTIDE SEQUENCE [LARGE SCALE GENOMIC DNA]</scope>
    <source>
        <strain evidence="5">wDCs-4</strain>
    </source>
</reference>
<dbReference type="PANTHER" id="PTHR43080:SF2">
    <property type="entry name" value="CBS DOMAIN-CONTAINING PROTEIN"/>
    <property type="match status" value="1"/>
</dbReference>
<accession>A0ABW8NK70</accession>
<dbReference type="Gene3D" id="3.10.580.10">
    <property type="entry name" value="CBS-domain"/>
    <property type="match status" value="1"/>
</dbReference>
<feature type="domain" description="CBS" evidence="3">
    <location>
        <begin position="83"/>
        <end position="142"/>
    </location>
</feature>
<feature type="domain" description="CBS" evidence="3">
    <location>
        <begin position="8"/>
        <end position="64"/>
    </location>
</feature>
<evidence type="ECO:0000313" key="4">
    <source>
        <dbReference type="EMBL" id="MFK4753371.1"/>
    </source>
</evidence>
<protein>
    <submittedName>
        <fullName evidence="4">CBS domain-containing protein</fullName>
    </submittedName>
</protein>
<evidence type="ECO:0000259" key="3">
    <source>
        <dbReference type="PROSITE" id="PS51371"/>
    </source>
</evidence>
<dbReference type="InterPro" id="IPR000644">
    <property type="entry name" value="CBS_dom"/>
</dbReference>
<name>A0ABW8NK70_9GAMM</name>